<keyword evidence="2 5" id="KW-0812">Transmembrane</keyword>
<protein>
    <submittedName>
        <fullName evidence="7">Olfactory receptor 2M5-like</fullName>
    </submittedName>
</protein>
<evidence type="ECO:0000256" key="2">
    <source>
        <dbReference type="ARBA" id="ARBA00022692"/>
    </source>
</evidence>
<feature type="transmembrane region" description="Helical" evidence="5">
    <location>
        <begin position="24"/>
        <end position="51"/>
    </location>
</feature>
<dbReference type="GO" id="GO:0004930">
    <property type="term" value="F:G protein-coupled receptor activity"/>
    <property type="evidence" value="ECO:0007669"/>
    <property type="project" value="InterPro"/>
</dbReference>
<dbReference type="PROSITE" id="PS50262">
    <property type="entry name" value="G_PROTEIN_RECEP_F1_2"/>
    <property type="match status" value="1"/>
</dbReference>
<keyword evidence="3 5" id="KW-1133">Transmembrane helix</keyword>
<comment type="caution">
    <text evidence="7">The sequence shown here is derived from an EMBL/GenBank/DDBJ whole genome shotgun (WGS) entry which is preliminary data.</text>
</comment>
<comment type="subcellular location">
    <subcellularLocation>
        <location evidence="1">Membrane</location>
    </subcellularLocation>
</comment>
<feature type="transmembrane region" description="Helical" evidence="5">
    <location>
        <begin position="63"/>
        <end position="87"/>
    </location>
</feature>
<dbReference type="InterPro" id="IPR000276">
    <property type="entry name" value="GPCR_Rhodpsn"/>
</dbReference>
<reference evidence="7 8" key="1">
    <citation type="submission" date="2021-07" db="EMBL/GenBank/DDBJ databases">
        <authorList>
            <person name="Imarazene B."/>
            <person name="Zahm M."/>
            <person name="Klopp C."/>
            <person name="Cabau C."/>
            <person name="Beille S."/>
            <person name="Jouanno E."/>
            <person name="Castinel A."/>
            <person name="Lluch J."/>
            <person name="Gil L."/>
            <person name="Kuchtly C."/>
            <person name="Lopez Roques C."/>
            <person name="Donnadieu C."/>
            <person name="Parrinello H."/>
            <person name="Journot L."/>
            <person name="Du K."/>
            <person name="Schartl M."/>
            <person name="Retaux S."/>
            <person name="Guiguen Y."/>
        </authorList>
    </citation>
    <scope>NUCLEOTIDE SEQUENCE [LARGE SCALE GENOMIC DNA]</scope>
    <source>
        <strain evidence="7">Pach_M1</strain>
        <tissue evidence="7">Testis</tissue>
    </source>
</reference>
<dbReference type="AlphaFoldDB" id="A0A8T2L496"/>
<dbReference type="GO" id="GO:0004984">
    <property type="term" value="F:olfactory receptor activity"/>
    <property type="evidence" value="ECO:0007669"/>
    <property type="project" value="TreeGrafter"/>
</dbReference>
<dbReference type="CDD" id="cd00637">
    <property type="entry name" value="7tm_classA_rhodopsin-like"/>
    <property type="match status" value="1"/>
</dbReference>
<feature type="transmembrane region" description="Helical" evidence="5">
    <location>
        <begin position="142"/>
        <end position="167"/>
    </location>
</feature>
<evidence type="ECO:0000313" key="8">
    <source>
        <dbReference type="Proteomes" id="UP000752171"/>
    </source>
</evidence>
<dbReference type="GO" id="GO:0016020">
    <property type="term" value="C:membrane"/>
    <property type="evidence" value="ECO:0007669"/>
    <property type="project" value="UniProtKB-SubCell"/>
</dbReference>
<feature type="transmembrane region" description="Helical" evidence="5">
    <location>
        <begin position="93"/>
        <end position="121"/>
    </location>
</feature>
<accession>A0A8T2L496</accession>
<dbReference type="PANTHER" id="PTHR26451">
    <property type="entry name" value="G_PROTEIN_RECEP_F1_2 DOMAIN-CONTAINING PROTEIN"/>
    <property type="match status" value="1"/>
</dbReference>
<evidence type="ECO:0000256" key="4">
    <source>
        <dbReference type="ARBA" id="ARBA00023136"/>
    </source>
</evidence>
<dbReference type="PANTHER" id="PTHR26451:SF866">
    <property type="entry name" value="ODORANT RECEPTOR-RELATED"/>
    <property type="match status" value="1"/>
</dbReference>
<dbReference type="InterPro" id="IPR052921">
    <property type="entry name" value="GPCR1_Superfamily_Member"/>
</dbReference>
<proteinExistence type="predicted"/>
<keyword evidence="7" id="KW-0675">Receptor</keyword>
<dbReference type="FunFam" id="1.20.1070.10:FF:000096">
    <property type="entry name" value="Odorant receptor 131-2"/>
    <property type="match status" value="1"/>
</dbReference>
<name>A0A8T2L496_ASTMX</name>
<dbReference type="Gene3D" id="1.20.1070.10">
    <property type="entry name" value="Rhodopsin 7-helix transmembrane proteins"/>
    <property type="match status" value="1"/>
</dbReference>
<evidence type="ECO:0000256" key="5">
    <source>
        <dbReference type="SAM" id="Phobius"/>
    </source>
</evidence>
<evidence type="ECO:0000256" key="3">
    <source>
        <dbReference type="ARBA" id="ARBA00022989"/>
    </source>
</evidence>
<gene>
    <name evidence="7" type="primary">OR131-2</name>
    <name evidence="7" type="ORF">AMEX_G20124</name>
</gene>
<dbReference type="EMBL" id="JAICCE010000017">
    <property type="protein sequence ID" value="KAG9265657.1"/>
    <property type="molecule type" value="Genomic_DNA"/>
</dbReference>
<dbReference type="Proteomes" id="UP000752171">
    <property type="component" value="Unassembled WGS sequence"/>
</dbReference>
<evidence type="ECO:0000313" key="7">
    <source>
        <dbReference type="EMBL" id="KAG9265657.1"/>
    </source>
</evidence>
<dbReference type="Pfam" id="PF00001">
    <property type="entry name" value="7tm_1"/>
    <property type="match status" value="1"/>
</dbReference>
<evidence type="ECO:0000259" key="6">
    <source>
        <dbReference type="PROSITE" id="PS50262"/>
    </source>
</evidence>
<dbReference type="InterPro" id="IPR017452">
    <property type="entry name" value="GPCR_Rhodpsn_7TM"/>
</dbReference>
<keyword evidence="4 5" id="KW-0472">Membrane</keyword>
<dbReference type="SUPFAM" id="SSF81321">
    <property type="entry name" value="Family A G protein-coupled receptor-like"/>
    <property type="match status" value="1"/>
</dbReference>
<dbReference type="PRINTS" id="PR00237">
    <property type="entry name" value="GPCRRHODOPSN"/>
</dbReference>
<feature type="transmembrane region" description="Helical" evidence="5">
    <location>
        <begin position="192"/>
        <end position="215"/>
    </location>
</feature>
<organism evidence="7 8">
    <name type="scientific">Astyanax mexicanus</name>
    <name type="common">Blind cave fish</name>
    <name type="synonym">Astyanax fasciatus mexicanus</name>
    <dbReference type="NCBI Taxonomy" id="7994"/>
    <lineage>
        <taxon>Eukaryota</taxon>
        <taxon>Metazoa</taxon>
        <taxon>Chordata</taxon>
        <taxon>Craniata</taxon>
        <taxon>Vertebrata</taxon>
        <taxon>Euteleostomi</taxon>
        <taxon>Actinopterygii</taxon>
        <taxon>Neopterygii</taxon>
        <taxon>Teleostei</taxon>
        <taxon>Ostariophysi</taxon>
        <taxon>Characiformes</taxon>
        <taxon>Characoidei</taxon>
        <taxon>Acestrorhamphidae</taxon>
        <taxon>Acestrorhamphinae</taxon>
        <taxon>Astyanax</taxon>
    </lineage>
</organism>
<evidence type="ECO:0000256" key="1">
    <source>
        <dbReference type="ARBA" id="ARBA00004370"/>
    </source>
</evidence>
<feature type="domain" description="G-protein coupled receptors family 1 profile" evidence="6">
    <location>
        <begin position="43"/>
        <end position="293"/>
    </location>
</feature>
<feature type="transmembrane region" description="Helical" evidence="5">
    <location>
        <begin position="275"/>
        <end position="295"/>
    </location>
</feature>
<dbReference type="GO" id="GO:0005549">
    <property type="term" value="F:odorant binding"/>
    <property type="evidence" value="ECO:0007669"/>
    <property type="project" value="TreeGrafter"/>
</dbReference>
<sequence>MADTNESSVDAYVYQNVVKGELNWIAFIRMSVLIVVTLFAVYVNCVILYVLNSKPVFKESSRYILFAHMLFNDCVHLIFSFLLFVFAPFFLKLAVVVCPIFLYLGSTTFYNTPLNLAVMSLERYVAICFPLRHTEIATQKRTCIAIGFVWLLGSINIFIDFITTAILDPRFFYVEVFCSREQLFYRLWQPEVFSVFIGVYFVSVTLIIIFTYISIMITARSVSSNKDSAKKAHRTVLLHFVQLGLCTMSFLYNTIDRALYTVAGNDVNLFLNMQYPVFLFLLIVPRCLSPVIYGLRDDAIRPLFKYYLCSCSRKVCTTVNVQ</sequence>
<feature type="transmembrane region" description="Helical" evidence="5">
    <location>
        <begin position="236"/>
        <end position="255"/>
    </location>
</feature>